<gene>
    <name evidence="2" type="primary">iniC</name>
    <name evidence="2" type="ORF">RS81_01496</name>
</gene>
<evidence type="ECO:0000313" key="2">
    <source>
        <dbReference type="EMBL" id="KJL40952.1"/>
    </source>
</evidence>
<feature type="domain" description="Dynamin N-terminal" evidence="1">
    <location>
        <begin position="43"/>
        <end position="148"/>
    </location>
</feature>
<dbReference type="SUPFAM" id="SSF52540">
    <property type="entry name" value="P-loop containing nucleoside triphosphate hydrolases"/>
    <property type="match status" value="1"/>
</dbReference>
<sequence>MTRSEMLRVAGLVTSAQALYHDDPTAVAELDGYAVRLREPLRLAVAGMVKAGKSTLLNAIIGEQIAPTDAGECTRTITWYRHGASPRITVHLADGTTWSMPIHRVRGRLVLDLGPWTADDVAWIDVEWPAEALRSLILIDTPGVASLSSDVSARSSAFLFPDDAPPAADAIVYLLRYMHASDLGFLESFRDTAAGASETVNAVAVLSRADEIGSGRIDSLLSAARIAERYRGDGELRALALDVLPVAGLLAEAGTTVREHEFDAFCALADLAHEERERLLISVDRFTAPGMRAGLDHAERQELLGRFGIFGVRLGAALVRAGAASASELAERMVQQSGLIDLERFIDAQFRSRIAVLKCRAVLDGLQRLTASRSRPGDDVLRGGIERALAGMHELRELALIAALRTATSSMPAEEAAEAERLVGGFGVDPLVRLGLPEGSDAAAVRGRITVATARWRALAASPVASHAVADHCGVVVRSVEALASDLRARSRARPATDVVAAGRPLQGPG</sequence>
<dbReference type="PATRIC" id="fig|92835.4.peg.1514"/>
<dbReference type="EMBL" id="JYIZ01000045">
    <property type="protein sequence ID" value="KJL40952.1"/>
    <property type="molecule type" value="Genomic_DNA"/>
</dbReference>
<dbReference type="Proteomes" id="UP000033956">
    <property type="component" value="Unassembled WGS sequence"/>
</dbReference>
<evidence type="ECO:0000259" key="1">
    <source>
        <dbReference type="Pfam" id="PF00350"/>
    </source>
</evidence>
<dbReference type="PANTHER" id="PTHR43681">
    <property type="entry name" value="TRANSMEMBRANE GTPASE FZO"/>
    <property type="match status" value="1"/>
</dbReference>
<dbReference type="STRING" id="92835.RS81_01496"/>
<dbReference type="AlphaFoldDB" id="A0A0M2H3E7"/>
<dbReference type="RefSeq" id="WP_245617968.1">
    <property type="nucleotide sequence ID" value="NZ_BAAAUP010000008.1"/>
</dbReference>
<dbReference type="InterPro" id="IPR027417">
    <property type="entry name" value="P-loop_NTPase"/>
</dbReference>
<dbReference type="Gene3D" id="3.40.50.300">
    <property type="entry name" value="P-loop containing nucleotide triphosphate hydrolases"/>
    <property type="match status" value="1"/>
</dbReference>
<dbReference type="PANTHER" id="PTHR43681:SF1">
    <property type="entry name" value="SARCALUMENIN"/>
    <property type="match status" value="1"/>
</dbReference>
<dbReference type="Pfam" id="PF00350">
    <property type="entry name" value="Dynamin_N"/>
    <property type="match status" value="1"/>
</dbReference>
<dbReference type="InterPro" id="IPR051943">
    <property type="entry name" value="TRAFAC_Dynamin-like_GTPase"/>
</dbReference>
<dbReference type="InterPro" id="IPR045063">
    <property type="entry name" value="Dynamin_N"/>
</dbReference>
<comment type="caution">
    <text evidence="2">The sequence shown here is derived from an EMBL/GenBank/DDBJ whole genome shotgun (WGS) entry which is preliminary data.</text>
</comment>
<keyword evidence="3" id="KW-1185">Reference proteome</keyword>
<accession>A0A0M2H3E7</accession>
<reference evidence="2 3" key="1">
    <citation type="submission" date="2015-02" db="EMBL/GenBank/DDBJ databases">
        <title>Draft genome sequences of ten Microbacterium spp. with emphasis on heavy metal contaminated environments.</title>
        <authorList>
            <person name="Corretto E."/>
        </authorList>
    </citation>
    <scope>NUCLEOTIDE SEQUENCE [LARGE SCALE GENOMIC DNA]</scope>
    <source>
        <strain evidence="2 3">DSM 12510</strain>
    </source>
</reference>
<protein>
    <submittedName>
        <fullName evidence="2">Isoniazid-induced protein IniC</fullName>
    </submittedName>
</protein>
<evidence type="ECO:0000313" key="3">
    <source>
        <dbReference type="Proteomes" id="UP000033956"/>
    </source>
</evidence>
<proteinExistence type="predicted"/>
<name>A0A0M2H3E7_9MICO</name>
<organism evidence="2 3">
    <name type="scientific">Microbacterium terrae</name>
    <dbReference type="NCBI Taxonomy" id="69369"/>
    <lineage>
        <taxon>Bacteria</taxon>
        <taxon>Bacillati</taxon>
        <taxon>Actinomycetota</taxon>
        <taxon>Actinomycetes</taxon>
        <taxon>Micrococcales</taxon>
        <taxon>Microbacteriaceae</taxon>
        <taxon>Microbacterium</taxon>
    </lineage>
</organism>